<dbReference type="InterPro" id="IPR029056">
    <property type="entry name" value="Ribokinase-like"/>
</dbReference>
<sequence length="281" mass="30135">MRFRPIVVGALYPGITRGLSADLLATQALSGTGYPVCTSHVVAGDGVVTDVLNVPTDTVAAQLEHLFETRTPTSAKVGIIGATPTVDRVFDHLHSLDGPVVYDLTVSGPSGEDVVEQEGLEAIVERLSEPDLVTIRRTDAALVAGMEIPSLDDAQVAAQRIAQQGAEHVLIRCGKLPTHFYDQEGSPPDYALDLFFDGDDFALFEAPHLDGLQSHHGASSGLLLPLLHHLQTGMELEPALQKAKGRVSEALRALQQDEGDNPDATFFETLEEEPTMAEVQE</sequence>
<dbReference type="SUPFAM" id="SSF53613">
    <property type="entry name" value="Ribokinase-like"/>
    <property type="match status" value="1"/>
</dbReference>
<dbReference type="EMBL" id="JANUAU010000002">
    <property type="protein sequence ID" value="MCS3676818.1"/>
    <property type="molecule type" value="Genomic_DNA"/>
</dbReference>
<dbReference type="GO" id="GO:0005829">
    <property type="term" value="C:cytosol"/>
    <property type="evidence" value="ECO:0007669"/>
    <property type="project" value="TreeGrafter"/>
</dbReference>
<evidence type="ECO:0000313" key="6">
    <source>
        <dbReference type="EMBL" id="MCS4121115.1"/>
    </source>
</evidence>
<evidence type="ECO:0000313" key="4">
    <source>
        <dbReference type="EMBL" id="MCS3950534.1"/>
    </source>
</evidence>
<evidence type="ECO:0000313" key="7">
    <source>
        <dbReference type="Proteomes" id="UP001155027"/>
    </source>
</evidence>
<evidence type="ECO:0000313" key="2">
    <source>
        <dbReference type="EMBL" id="MCS3676818.1"/>
    </source>
</evidence>
<dbReference type="InterPro" id="IPR013749">
    <property type="entry name" value="PM/HMP-P_kinase-1"/>
</dbReference>
<dbReference type="PANTHER" id="PTHR20858">
    <property type="entry name" value="PHOSPHOMETHYLPYRIMIDINE KINASE"/>
    <property type="match status" value="1"/>
</dbReference>
<evidence type="ECO:0000313" key="5">
    <source>
        <dbReference type="EMBL" id="MCS4035243.1"/>
    </source>
</evidence>
<keyword evidence="2" id="KW-0418">Kinase</keyword>
<accession>A0A9X3A1Y3</accession>
<dbReference type="GO" id="GO:0009228">
    <property type="term" value="P:thiamine biosynthetic process"/>
    <property type="evidence" value="ECO:0007669"/>
    <property type="project" value="TreeGrafter"/>
</dbReference>
<keyword evidence="2" id="KW-0808">Transferase</keyword>
<dbReference type="EMBL" id="JANUAE010000002">
    <property type="protein sequence ID" value="MCS3709050.1"/>
    <property type="molecule type" value="Genomic_DNA"/>
</dbReference>
<dbReference type="EMBL" id="JANUBB010000002">
    <property type="protein sequence ID" value="MCS3950534.1"/>
    <property type="molecule type" value="Genomic_DNA"/>
</dbReference>
<dbReference type="AlphaFoldDB" id="A0A9X3A1Y3"/>
<gene>
    <name evidence="6" type="ORF">GGP45_001457</name>
    <name evidence="3" type="ORF">GGP61_000645</name>
    <name evidence="2" type="ORF">GGP71_000725</name>
    <name evidence="4" type="ORF">GGP83_000468</name>
    <name evidence="5" type="ORF">GGQ01_000284</name>
</gene>
<proteinExistence type="predicted"/>
<dbReference type="GO" id="GO:0008972">
    <property type="term" value="F:phosphomethylpyrimidine kinase activity"/>
    <property type="evidence" value="ECO:0007669"/>
    <property type="project" value="TreeGrafter"/>
</dbReference>
<comment type="caution">
    <text evidence="2">The sequence shown here is derived from an EMBL/GenBank/DDBJ whole genome shotgun (WGS) entry which is preliminary data.</text>
</comment>
<dbReference type="PANTHER" id="PTHR20858:SF17">
    <property type="entry name" value="HYDROXYMETHYLPYRIMIDINE_PHOSPHOMETHYLPYRIMIDINE KINASE THI20-RELATED"/>
    <property type="match status" value="1"/>
</dbReference>
<dbReference type="GO" id="GO:0008902">
    <property type="term" value="F:hydroxymethylpyrimidine kinase activity"/>
    <property type="evidence" value="ECO:0007669"/>
    <property type="project" value="TreeGrafter"/>
</dbReference>
<dbReference type="Proteomes" id="UP001155010">
    <property type="component" value="Unassembled WGS sequence"/>
</dbReference>
<reference evidence="2" key="1">
    <citation type="submission" date="2022-08" db="EMBL/GenBank/DDBJ databases">
        <title>Genomic Encyclopedia of Type Strains, Phase V (KMG-V): Genome sequencing to study the core and pangenomes of soil and plant-associated prokaryotes.</title>
        <authorList>
            <person name="Whitman W."/>
        </authorList>
    </citation>
    <scope>NUCLEOTIDE SEQUENCE</scope>
    <source>
        <strain evidence="2">0</strain>
        <strain evidence="4">SP2017</strain>
        <strain evidence="5">SP3012</strain>
        <strain evidence="6">SP3026</strain>
        <strain evidence="3">SP3049</strain>
    </source>
</reference>
<dbReference type="Proteomes" id="UP001155057">
    <property type="component" value="Unassembled WGS sequence"/>
</dbReference>
<dbReference type="Proteomes" id="UP001155144">
    <property type="component" value="Unassembled WGS sequence"/>
</dbReference>
<dbReference type="Proteomes" id="UP001155027">
    <property type="component" value="Unassembled WGS sequence"/>
</dbReference>
<evidence type="ECO:0000259" key="1">
    <source>
        <dbReference type="Pfam" id="PF08543"/>
    </source>
</evidence>
<organism evidence="2 7">
    <name type="scientific">Salinibacter ruber</name>
    <dbReference type="NCBI Taxonomy" id="146919"/>
    <lineage>
        <taxon>Bacteria</taxon>
        <taxon>Pseudomonadati</taxon>
        <taxon>Rhodothermota</taxon>
        <taxon>Rhodothermia</taxon>
        <taxon>Rhodothermales</taxon>
        <taxon>Salinibacteraceae</taxon>
        <taxon>Salinibacter</taxon>
    </lineage>
</organism>
<dbReference type="Pfam" id="PF08543">
    <property type="entry name" value="Phos_pyr_kin"/>
    <property type="match status" value="1"/>
</dbReference>
<evidence type="ECO:0000313" key="3">
    <source>
        <dbReference type="EMBL" id="MCS3709050.1"/>
    </source>
</evidence>
<dbReference type="EMBL" id="JANUBL010000002">
    <property type="protein sequence ID" value="MCS4121115.1"/>
    <property type="molecule type" value="Genomic_DNA"/>
</dbReference>
<dbReference type="Proteomes" id="UP001155040">
    <property type="component" value="Unassembled WGS sequence"/>
</dbReference>
<protein>
    <submittedName>
        <fullName evidence="2">Hydroxymethylpyrimidine kinase/phosphomethylpyrimidine kinase</fullName>
    </submittedName>
</protein>
<name>A0A9X3A1Y3_9BACT</name>
<feature type="domain" description="Pyridoxamine kinase/Phosphomethylpyrimidine kinase" evidence="1">
    <location>
        <begin position="18"/>
        <end position="256"/>
    </location>
</feature>
<dbReference type="Gene3D" id="3.40.1190.20">
    <property type="match status" value="1"/>
</dbReference>
<dbReference type="RefSeq" id="WP_013062004.1">
    <property type="nucleotide sequence ID" value="NZ_CALTRV010000001.1"/>
</dbReference>
<dbReference type="EMBL" id="JANUBF010000001">
    <property type="protein sequence ID" value="MCS4035243.1"/>
    <property type="molecule type" value="Genomic_DNA"/>
</dbReference>